<accession>A0ABS0PKE7</accession>
<dbReference type="EMBL" id="JACCHP010000004">
    <property type="protein sequence ID" value="MBH5397550.1"/>
    <property type="molecule type" value="Genomic_DNA"/>
</dbReference>
<sequence>MRRSRGRVSAQYWIDVAARELCARGPDALTIDLLCRKTRKTKGSFYAHFDNYDAFLIALAADWRKRNTEAVIQTVDEKGTPNDRLATLNHLAVRLDAKLDHGMRMLAARNSLIADAVAEVDETRISYLADLYRAAAGYSRTEARDLATIEYAAFVGLPLLAPRRSTRELERLYKAFIRFTSRRL</sequence>
<dbReference type="Gene3D" id="1.10.357.10">
    <property type="entry name" value="Tetracycline Repressor, domain 2"/>
    <property type="match status" value="1"/>
</dbReference>
<gene>
    <name evidence="3" type="ORF">HZZ13_07050</name>
</gene>
<protein>
    <submittedName>
        <fullName evidence="3">TetR/AcrR family transcriptional regulator</fullName>
    </submittedName>
</protein>
<dbReference type="Proteomes" id="UP000807370">
    <property type="component" value="Unassembled WGS sequence"/>
</dbReference>
<evidence type="ECO:0000313" key="4">
    <source>
        <dbReference type="Proteomes" id="UP000807370"/>
    </source>
</evidence>
<organism evidence="3 4">
    <name type="scientific">Bradyrhizobium agreste</name>
    <dbReference type="NCBI Taxonomy" id="2751811"/>
    <lineage>
        <taxon>Bacteria</taxon>
        <taxon>Pseudomonadati</taxon>
        <taxon>Pseudomonadota</taxon>
        <taxon>Alphaproteobacteria</taxon>
        <taxon>Hyphomicrobiales</taxon>
        <taxon>Nitrobacteraceae</taxon>
        <taxon>Bradyrhizobium</taxon>
    </lineage>
</organism>
<feature type="domain" description="HTH tetR-type" evidence="2">
    <location>
        <begin position="14"/>
        <end position="59"/>
    </location>
</feature>
<keyword evidence="1" id="KW-0238">DNA-binding</keyword>
<name>A0ABS0PKE7_9BRAD</name>
<proteinExistence type="predicted"/>
<keyword evidence="4" id="KW-1185">Reference proteome</keyword>
<reference evidence="3 4" key="1">
    <citation type="submission" date="2020-07" db="EMBL/GenBank/DDBJ databases">
        <title>Bradyrhizobium diversity isolated from nodules of indigenous legumes of Western Australia.</title>
        <authorList>
            <person name="Klepa M.S."/>
        </authorList>
    </citation>
    <scope>NUCLEOTIDE SEQUENCE [LARGE SCALE GENOMIC DNA]</scope>
    <source>
        <strain evidence="3 4">CNPSo 4010</strain>
    </source>
</reference>
<dbReference type="SUPFAM" id="SSF46689">
    <property type="entry name" value="Homeodomain-like"/>
    <property type="match status" value="1"/>
</dbReference>
<dbReference type="Pfam" id="PF00440">
    <property type="entry name" value="TetR_N"/>
    <property type="match status" value="1"/>
</dbReference>
<dbReference type="RefSeq" id="WP_197958929.1">
    <property type="nucleotide sequence ID" value="NZ_JACCHP010000004.1"/>
</dbReference>
<evidence type="ECO:0000259" key="2">
    <source>
        <dbReference type="Pfam" id="PF00440"/>
    </source>
</evidence>
<dbReference type="InterPro" id="IPR009057">
    <property type="entry name" value="Homeodomain-like_sf"/>
</dbReference>
<comment type="caution">
    <text evidence="3">The sequence shown here is derived from an EMBL/GenBank/DDBJ whole genome shotgun (WGS) entry which is preliminary data.</text>
</comment>
<evidence type="ECO:0000256" key="1">
    <source>
        <dbReference type="ARBA" id="ARBA00023125"/>
    </source>
</evidence>
<evidence type="ECO:0000313" key="3">
    <source>
        <dbReference type="EMBL" id="MBH5397550.1"/>
    </source>
</evidence>
<dbReference type="InterPro" id="IPR001647">
    <property type="entry name" value="HTH_TetR"/>
</dbReference>